<organism evidence="3 4">
    <name type="scientific">Nocardioides hwasunensis</name>
    <dbReference type="NCBI Taxonomy" id="397258"/>
    <lineage>
        <taxon>Bacteria</taxon>
        <taxon>Bacillati</taxon>
        <taxon>Actinomycetota</taxon>
        <taxon>Actinomycetes</taxon>
        <taxon>Propionibacteriales</taxon>
        <taxon>Nocardioidaceae</taxon>
        <taxon>Nocardioides</taxon>
    </lineage>
</organism>
<feature type="transmembrane region" description="Helical" evidence="1">
    <location>
        <begin position="288"/>
        <end position="308"/>
    </location>
</feature>
<dbReference type="EMBL" id="JACXYY010000001">
    <property type="protein sequence ID" value="MBD3913519.1"/>
    <property type="molecule type" value="Genomic_DNA"/>
</dbReference>
<gene>
    <name evidence="3" type="ORF">IEZ25_02735</name>
</gene>
<dbReference type="Gene3D" id="3.90.550.10">
    <property type="entry name" value="Spore Coat Polysaccharide Biosynthesis Protein SpsA, Chain A"/>
    <property type="match status" value="1"/>
</dbReference>
<feature type="domain" description="Glycosyltransferase 2-like" evidence="2">
    <location>
        <begin position="53"/>
        <end position="171"/>
    </location>
</feature>
<keyword evidence="4" id="KW-1185">Reference proteome</keyword>
<dbReference type="RefSeq" id="WP_191197835.1">
    <property type="nucleotide sequence ID" value="NZ_BAAAPA010000002.1"/>
</dbReference>
<feature type="transmembrane region" description="Helical" evidence="1">
    <location>
        <begin position="347"/>
        <end position="373"/>
    </location>
</feature>
<dbReference type="InterPro" id="IPR001173">
    <property type="entry name" value="Glyco_trans_2-like"/>
</dbReference>
<dbReference type="Pfam" id="PF00535">
    <property type="entry name" value="Glycos_transf_2"/>
    <property type="match status" value="1"/>
</dbReference>
<dbReference type="InterPro" id="IPR029044">
    <property type="entry name" value="Nucleotide-diphossugar_trans"/>
</dbReference>
<name>A0ABR8MHD7_9ACTN</name>
<feature type="transmembrane region" description="Helical" evidence="1">
    <location>
        <begin position="12"/>
        <end position="33"/>
    </location>
</feature>
<feature type="transmembrane region" description="Helical" evidence="1">
    <location>
        <begin position="315"/>
        <end position="335"/>
    </location>
</feature>
<keyword evidence="1" id="KW-0812">Transmembrane</keyword>
<dbReference type="PANTHER" id="PTHR43646">
    <property type="entry name" value="GLYCOSYLTRANSFERASE"/>
    <property type="match status" value="1"/>
</dbReference>
<evidence type="ECO:0000313" key="4">
    <source>
        <dbReference type="Proteomes" id="UP000649289"/>
    </source>
</evidence>
<protein>
    <submittedName>
        <fullName evidence="3">Glycosyltransferase</fullName>
    </submittedName>
</protein>
<keyword evidence="1" id="KW-0472">Membrane</keyword>
<reference evidence="3 4" key="1">
    <citation type="submission" date="2020-09" db="EMBL/GenBank/DDBJ databases">
        <title>novel species in genus Nocardioides.</title>
        <authorList>
            <person name="Zhang G."/>
        </authorList>
    </citation>
    <scope>NUCLEOTIDE SEQUENCE [LARGE SCALE GENOMIC DNA]</scope>
    <source>
        <strain evidence="3 4">19197</strain>
    </source>
</reference>
<comment type="caution">
    <text evidence="3">The sequence shown here is derived from an EMBL/GenBank/DDBJ whole genome shotgun (WGS) entry which is preliminary data.</text>
</comment>
<keyword evidence="1" id="KW-1133">Transmembrane helix</keyword>
<evidence type="ECO:0000313" key="3">
    <source>
        <dbReference type="EMBL" id="MBD3913519.1"/>
    </source>
</evidence>
<evidence type="ECO:0000256" key="1">
    <source>
        <dbReference type="SAM" id="Phobius"/>
    </source>
</evidence>
<evidence type="ECO:0000259" key="2">
    <source>
        <dbReference type="Pfam" id="PF00535"/>
    </source>
</evidence>
<dbReference type="Proteomes" id="UP000649289">
    <property type="component" value="Unassembled WGS sequence"/>
</dbReference>
<accession>A0ABR8MHD7</accession>
<dbReference type="SUPFAM" id="SSF53448">
    <property type="entry name" value="Nucleotide-diphospho-sugar transferases"/>
    <property type="match status" value="1"/>
</dbReference>
<sequence length="396" mass="41546">MSDPLGGLLPDLVPDLVVVVLVLAALAASHWFLADLRTLPPTAARPARTPAVSVVVPARDEEASLPALLRSVAALDPPVAEVVVVDDGSVDATAAVTRAAGAVVVPAPAPPPGWTGKAWACHVGAEATSGDVLLLLDADTVLAPDALAGLLEVHARRGGLVSVQPFHRVVRPYEQLSAYFNVVAVMASSAFTRRPATGPMAFGPCLLTSRSDLLSAGGHRAVRDEILDDAALAAAYTRAGLPVTCAVGETAVTMRSYPGGLGQLVSGWTKNIASGASSASPFATLATVLWVSVHHAVAVGAVLSWILALTGRGGWLATGDVAVWTTAWVALAWHLRSLLRRLGSFRWWAWALFPVPLLAFDLVFARSAVLTLVRRSVRWRGRDVDLRGPRSREEVV</sequence>
<proteinExistence type="predicted"/>
<dbReference type="PANTHER" id="PTHR43646:SF3">
    <property type="entry name" value="SLR1566 PROTEIN"/>
    <property type="match status" value="1"/>
</dbReference>